<keyword evidence="7" id="KW-0413">Isomerase</keyword>
<comment type="similarity">
    <text evidence="3">Belongs to the mannose-6-phosphate isomerase type 1 family.</text>
</comment>
<evidence type="ECO:0000256" key="1">
    <source>
        <dbReference type="ARBA" id="ARBA00000757"/>
    </source>
</evidence>
<dbReference type="STRING" id="195883.A0A482WQK9"/>
<dbReference type="Pfam" id="PF20512">
    <property type="entry name" value="PMI_typeI_hel"/>
    <property type="match status" value="1"/>
</dbReference>
<dbReference type="GO" id="GO:0005975">
    <property type="term" value="P:carbohydrate metabolic process"/>
    <property type="evidence" value="ECO:0007669"/>
    <property type="project" value="InterPro"/>
</dbReference>
<evidence type="ECO:0000256" key="3">
    <source>
        <dbReference type="ARBA" id="ARBA00010772"/>
    </source>
</evidence>
<feature type="binding site" evidence="11">
    <location>
        <position position="130"/>
    </location>
    <ligand>
        <name>Zn(2+)</name>
        <dbReference type="ChEBI" id="CHEBI:29105"/>
    </ligand>
</feature>
<dbReference type="PROSITE" id="PS00965">
    <property type="entry name" value="PMI_I_1"/>
    <property type="match status" value="1"/>
</dbReference>
<accession>A0A482WQK9</accession>
<dbReference type="PIRSF" id="PIRSF001480">
    <property type="entry name" value="Mannose-6-phosphate_isomerase"/>
    <property type="match status" value="1"/>
</dbReference>
<dbReference type="UniPathway" id="UPA00126">
    <property type="reaction ID" value="UER00423"/>
</dbReference>
<feature type="binding site" evidence="11">
    <location>
        <position position="105"/>
    </location>
    <ligand>
        <name>Zn(2+)</name>
        <dbReference type="ChEBI" id="CHEBI:29105"/>
    </ligand>
</feature>
<dbReference type="SUPFAM" id="SSF51182">
    <property type="entry name" value="RmlC-like cupins"/>
    <property type="match status" value="1"/>
</dbReference>
<evidence type="ECO:0000256" key="6">
    <source>
        <dbReference type="ARBA" id="ARBA00022833"/>
    </source>
</evidence>
<dbReference type="InterPro" id="IPR016305">
    <property type="entry name" value="Mannose-6-P_Isomerase"/>
</dbReference>
<feature type="binding site" evidence="11">
    <location>
        <position position="264"/>
    </location>
    <ligand>
        <name>Zn(2+)</name>
        <dbReference type="ChEBI" id="CHEBI:29105"/>
    </ligand>
</feature>
<evidence type="ECO:0000256" key="5">
    <source>
        <dbReference type="ARBA" id="ARBA00022723"/>
    </source>
</evidence>
<dbReference type="InterPro" id="IPR011051">
    <property type="entry name" value="RmlC_Cupin_sf"/>
</dbReference>
<evidence type="ECO:0000256" key="4">
    <source>
        <dbReference type="ARBA" id="ARBA00011956"/>
    </source>
</evidence>
<dbReference type="AlphaFoldDB" id="A0A482WQK9"/>
<dbReference type="OrthoDB" id="6605218at2759"/>
<comment type="catalytic activity">
    <reaction evidence="1">
        <text>D-mannose 6-phosphate = D-fructose 6-phosphate</text>
        <dbReference type="Rhea" id="RHEA:12356"/>
        <dbReference type="ChEBI" id="CHEBI:58735"/>
        <dbReference type="ChEBI" id="CHEBI:61527"/>
        <dbReference type="EC" id="5.3.1.8"/>
    </reaction>
</comment>
<evidence type="ECO:0000313" key="16">
    <source>
        <dbReference type="Proteomes" id="UP000291343"/>
    </source>
</evidence>
<name>A0A482WQK9_LAOST</name>
<dbReference type="Gene3D" id="2.60.120.10">
    <property type="entry name" value="Jelly Rolls"/>
    <property type="match status" value="2"/>
</dbReference>
<dbReference type="InterPro" id="IPR018050">
    <property type="entry name" value="Pmannose_isomerase-type1_CS"/>
</dbReference>
<dbReference type="Proteomes" id="UP000291343">
    <property type="component" value="Unassembled WGS sequence"/>
</dbReference>
<evidence type="ECO:0000256" key="2">
    <source>
        <dbReference type="ARBA" id="ARBA00004666"/>
    </source>
</evidence>
<keyword evidence="16" id="KW-1185">Reference proteome</keyword>
<dbReference type="InterPro" id="IPR001250">
    <property type="entry name" value="Man6P_Isoase-1"/>
</dbReference>
<dbReference type="Pfam" id="PF20511">
    <property type="entry name" value="PMI_typeI_cat"/>
    <property type="match status" value="1"/>
</dbReference>
<organism evidence="15 16">
    <name type="scientific">Laodelphax striatellus</name>
    <name type="common">Small brown planthopper</name>
    <name type="synonym">Delphax striatella</name>
    <dbReference type="NCBI Taxonomy" id="195883"/>
    <lineage>
        <taxon>Eukaryota</taxon>
        <taxon>Metazoa</taxon>
        <taxon>Ecdysozoa</taxon>
        <taxon>Arthropoda</taxon>
        <taxon>Hexapoda</taxon>
        <taxon>Insecta</taxon>
        <taxon>Pterygota</taxon>
        <taxon>Neoptera</taxon>
        <taxon>Paraneoptera</taxon>
        <taxon>Hemiptera</taxon>
        <taxon>Auchenorrhyncha</taxon>
        <taxon>Fulgoroidea</taxon>
        <taxon>Delphacidae</taxon>
        <taxon>Criomorphinae</taxon>
        <taxon>Laodelphax</taxon>
    </lineage>
</organism>
<evidence type="ECO:0000256" key="8">
    <source>
        <dbReference type="ARBA" id="ARBA00029741"/>
    </source>
</evidence>
<dbReference type="PRINTS" id="PR00714">
    <property type="entry name" value="MAN6PISMRASE"/>
</dbReference>
<dbReference type="CDD" id="cd07011">
    <property type="entry name" value="cupin_PMI_type_I_N"/>
    <property type="match status" value="1"/>
</dbReference>
<evidence type="ECO:0000259" key="14">
    <source>
        <dbReference type="Pfam" id="PF20512"/>
    </source>
</evidence>
<comment type="pathway">
    <text evidence="2 12">Nucleotide-sugar biosynthesis; GDP-alpha-D-mannose biosynthesis; alpha-D-mannose 1-phosphate from D-fructose 6-phosphate: step 1/2.</text>
</comment>
<comment type="cofactor">
    <cofactor evidence="11">
        <name>Zn(2+)</name>
        <dbReference type="ChEBI" id="CHEBI:29105"/>
    </cofactor>
    <text evidence="11">Binds 1 zinc ion per subunit.</text>
</comment>
<evidence type="ECO:0000256" key="9">
    <source>
        <dbReference type="ARBA" id="ARBA00030762"/>
    </source>
</evidence>
<keyword evidence="5 11" id="KW-0479">Metal-binding</keyword>
<feature type="domain" description="Phosphomannose isomerase type I catalytic" evidence="13">
    <location>
        <begin position="3"/>
        <end position="146"/>
    </location>
</feature>
<evidence type="ECO:0000256" key="11">
    <source>
        <dbReference type="PIRSR" id="PIRSR001480-2"/>
    </source>
</evidence>
<keyword evidence="6 11" id="KW-0862">Zinc</keyword>
<gene>
    <name evidence="15" type="ORF">LSTR_LSTR014530</name>
</gene>
<dbReference type="InterPro" id="IPR046457">
    <property type="entry name" value="PMI_typeI_cat"/>
</dbReference>
<dbReference type="PROSITE" id="PS00966">
    <property type="entry name" value="PMI_I_2"/>
    <property type="match status" value="1"/>
</dbReference>
<protein>
    <recommendedName>
        <fullName evidence="4">mannose-6-phosphate isomerase</fullName>
        <ecNumber evidence="4">5.3.1.8</ecNumber>
    </recommendedName>
    <alternativeName>
        <fullName evidence="8">Phosphohexomutase</fullName>
    </alternativeName>
    <alternativeName>
        <fullName evidence="9">Phosphomannose isomerase</fullName>
    </alternativeName>
</protein>
<evidence type="ECO:0000313" key="15">
    <source>
        <dbReference type="EMBL" id="RZF35471.1"/>
    </source>
</evidence>
<evidence type="ECO:0000256" key="7">
    <source>
        <dbReference type="ARBA" id="ARBA00023235"/>
    </source>
</evidence>
<feature type="binding site" evidence="11">
    <location>
        <position position="103"/>
    </location>
    <ligand>
        <name>Zn(2+)</name>
        <dbReference type="ChEBI" id="CHEBI:29105"/>
    </ligand>
</feature>
<dbReference type="GO" id="GO:0008270">
    <property type="term" value="F:zinc ion binding"/>
    <property type="evidence" value="ECO:0007669"/>
    <property type="project" value="InterPro"/>
</dbReference>
<dbReference type="InterPro" id="IPR046458">
    <property type="entry name" value="PMI_typeI_hel"/>
</dbReference>
<evidence type="ECO:0000259" key="13">
    <source>
        <dbReference type="Pfam" id="PF20511"/>
    </source>
</evidence>
<dbReference type="PANTHER" id="PTHR10309:SF0">
    <property type="entry name" value="MANNOSE-6-PHOSPHATE ISOMERASE"/>
    <property type="match status" value="1"/>
</dbReference>
<sequence>MELLGSVQHYHWGKKGSHSVVGRLSARSASDNAPSLSEDCHYAELWMGIHVNGPATIRGSGQLLAHWLGDNRPQLGDKVVNTFGATLPFLFKVLSVEQPLSIQAHPDKTLAEKLHANRPDIYKDANHKPELAIALTQFEALCGFRPIAEIKHFLQDVPELKSIVGDEIVAEFSKLNDENRRIVLEKCLRALLSTGDDVIERELGKLLSRMKSMDEHSRKLYCADVVEKCHRYYPGDVGCFGPFFFNYLTLKPGEALFLPASEPHAYISGDCVECMACSDNVVRAGLTPKLKDVDTLCSMLSYVCEPADTKLFRPVVENEFCTLFRPPVPDFAVARLQIAAGKTCTMVGRDSASISIVIGGEGRIAGGCPIGCGSIVFIGANEVKSVTAEKDLLLFQAFANV</sequence>
<dbReference type="GO" id="GO:0005829">
    <property type="term" value="C:cytosol"/>
    <property type="evidence" value="ECO:0007669"/>
    <property type="project" value="TreeGrafter"/>
</dbReference>
<feature type="active site" evidence="10">
    <location>
        <position position="283"/>
    </location>
</feature>
<dbReference type="InterPro" id="IPR014710">
    <property type="entry name" value="RmlC-like_jellyroll"/>
</dbReference>
<dbReference type="FunCoup" id="A0A482WQK9">
    <property type="interactions" value="1082"/>
</dbReference>
<dbReference type="InParanoid" id="A0A482WQK9"/>
<evidence type="ECO:0000256" key="12">
    <source>
        <dbReference type="RuleBase" id="RU004248"/>
    </source>
</evidence>
<comment type="caution">
    <text evidence="15">The sequence shown here is derived from an EMBL/GenBank/DDBJ whole genome shotgun (WGS) entry which is preliminary data.</text>
</comment>
<proteinExistence type="inferred from homology"/>
<feature type="domain" description="Phosphomannose isomerase type I helical insertion" evidence="14">
    <location>
        <begin position="171"/>
        <end position="244"/>
    </location>
</feature>
<dbReference type="Gene3D" id="1.10.441.10">
    <property type="entry name" value="Phosphomannose Isomerase, domain 2"/>
    <property type="match status" value="1"/>
</dbReference>
<dbReference type="SMR" id="A0A482WQK9"/>
<dbReference type="EC" id="5.3.1.8" evidence="4"/>
<dbReference type="PANTHER" id="PTHR10309">
    <property type="entry name" value="MANNOSE-6-PHOSPHATE ISOMERASE"/>
    <property type="match status" value="1"/>
</dbReference>
<dbReference type="NCBIfam" id="TIGR00218">
    <property type="entry name" value="manA"/>
    <property type="match status" value="1"/>
</dbReference>
<dbReference type="GO" id="GO:0004476">
    <property type="term" value="F:mannose-6-phosphate isomerase activity"/>
    <property type="evidence" value="ECO:0007669"/>
    <property type="project" value="UniProtKB-EC"/>
</dbReference>
<reference evidence="15 16" key="1">
    <citation type="journal article" date="2017" name="Gigascience">
        <title>Genome sequence of the small brown planthopper, Laodelphax striatellus.</title>
        <authorList>
            <person name="Zhu J."/>
            <person name="Jiang F."/>
            <person name="Wang X."/>
            <person name="Yang P."/>
            <person name="Bao Y."/>
            <person name="Zhao W."/>
            <person name="Wang W."/>
            <person name="Lu H."/>
            <person name="Wang Q."/>
            <person name="Cui N."/>
            <person name="Li J."/>
            <person name="Chen X."/>
            <person name="Luo L."/>
            <person name="Yu J."/>
            <person name="Kang L."/>
            <person name="Cui F."/>
        </authorList>
    </citation>
    <scope>NUCLEOTIDE SEQUENCE [LARGE SCALE GENOMIC DNA]</scope>
    <source>
        <strain evidence="15">Lst14</strain>
    </source>
</reference>
<dbReference type="GO" id="GO:0009298">
    <property type="term" value="P:GDP-mannose biosynthetic process"/>
    <property type="evidence" value="ECO:0007669"/>
    <property type="project" value="UniProtKB-UniPathway"/>
</dbReference>
<dbReference type="EMBL" id="QKKF02028134">
    <property type="protein sequence ID" value="RZF35471.1"/>
    <property type="molecule type" value="Genomic_DNA"/>
</dbReference>
<evidence type="ECO:0000256" key="10">
    <source>
        <dbReference type="PIRSR" id="PIRSR001480-1"/>
    </source>
</evidence>